<dbReference type="SUPFAM" id="SSF81660">
    <property type="entry name" value="Metal cation-transporting ATPase, ATP-binding domain N"/>
    <property type="match status" value="1"/>
</dbReference>
<keyword evidence="11 18" id="KW-1133">Transmembrane helix</keyword>
<keyword evidence="23" id="KW-1185">Reference proteome</keyword>
<dbReference type="Gene3D" id="1.20.1110.10">
    <property type="entry name" value="Calcium-transporting ATPase, transmembrane domain"/>
    <property type="match status" value="1"/>
</dbReference>
<dbReference type="InterPro" id="IPR032630">
    <property type="entry name" value="P_typ_ATPase_c"/>
</dbReference>
<name>A0A8S3SR72_MYTED</name>
<keyword evidence="7" id="KW-0256">Endoplasmic reticulum</keyword>
<dbReference type="GO" id="GO:0000287">
    <property type="term" value="F:magnesium ion binding"/>
    <property type="evidence" value="ECO:0007669"/>
    <property type="project" value="UniProtKB-UniRule"/>
</dbReference>
<feature type="domain" description="P-type ATPase N-terminal" evidence="20">
    <location>
        <begin position="36"/>
        <end position="91"/>
    </location>
</feature>
<feature type="domain" description="P-type ATPase C-terminal" evidence="21">
    <location>
        <begin position="995"/>
        <end position="1239"/>
    </location>
</feature>
<feature type="transmembrane region" description="Helical" evidence="18">
    <location>
        <begin position="1169"/>
        <end position="1191"/>
    </location>
</feature>
<evidence type="ECO:0000256" key="9">
    <source>
        <dbReference type="ARBA" id="ARBA00022842"/>
    </source>
</evidence>
<feature type="region of interest" description="Disordered" evidence="19">
    <location>
        <begin position="1"/>
        <end position="38"/>
    </location>
</feature>
<feature type="binding site" evidence="16">
    <location>
        <position position="973"/>
    </location>
    <ligand>
        <name>ATP</name>
        <dbReference type="ChEBI" id="CHEBI:30616"/>
    </ligand>
</feature>
<dbReference type="InterPro" id="IPR023214">
    <property type="entry name" value="HAD_sf"/>
</dbReference>
<feature type="binding site" evidence="16">
    <location>
        <position position="834"/>
    </location>
    <ligand>
        <name>ATP</name>
        <dbReference type="ChEBI" id="CHEBI:30616"/>
    </ligand>
</feature>
<feature type="binding site" evidence="16">
    <location>
        <position position="832"/>
    </location>
    <ligand>
        <name>ATP</name>
        <dbReference type="ChEBI" id="CHEBI:30616"/>
    </ligand>
</feature>
<dbReference type="InterPro" id="IPR044492">
    <property type="entry name" value="P_typ_ATPase_HD_dom"/>
</dbReference>
<feature type="compositionally biased region" description="Low complexity" evidence="19">
    <location>
        <begin position="563"/>
        <end position="572"/>
    </location>
</feature>
<comment type="similarity">
    <text evidence="3 18">Belongs to the cation transport ATPase (P-type) (TC 3.A.3) family. Type IV subfamily.</text>
</comment>
<dbReference type="SUPFAM" id="SSF81665">
    <property type="entry name" value="Calcium ATPase, transmembrane domain M"/>
    <property type="match status" value="1"/>
</dbReference>
<feature type="binding site" evidence="16">
    <location>
        <position position="415"/>
    </location>
    <ligand>
        <name>ATP</name>
        <dbReference type="ChEBI" id="CHEBI:30616"/>
    </ligand>
</feature>
<evidence type="ECO:0000256" key="18">
    <source>
        <dbReference type="RuleBase" id="RU362033"/>
    </source>
</evidence>
<dbReference type="Gene3D" id="2.70.150.10">
    <property type="entry name" value="Calcium-transporting ATPase, cytoplasmic transduction domain A"/>
    <property type="match status" value="1"/>
</dbReference>
<dbReference type="InterPro" id="IPR032631">
    <property type="entry name" value="P-type_ATPase_N"/>
</dbReference>
<dbReference type="GO" id="GO:0005524">
    <property type="term" value="F:ATP binding"/>
    <property type="evidence" value="ECO:0007669"/>
    <property type="project" value="UniProtKB-UniRule"/>
</dbReference>
<evidence type="ECO:0000256" key="15">
    <source>
        <dbReference type="PIRSR" id="PIRSR606539-1"/>
    </source>
</evidence>
<evidence type="ECO:0000313" key="22">
    <source>
        <dbReference type="EMBL" id="CAG2224065.1"/>
    </source>
</evidence>
<keyword evidence="8 16" id="KW-0067">ATP-binding</keyword>
<dbReference type="Pfam" id="PF16209">
    <property type="entry name" value="PhoLip_ATPase_N"/>
    <property type="match status" value="1"/>
</dbReference>
<dbReference type="SFLD" id="SFLDS00003">
    <property type="entry name" value="Haloacid_Dehalogenase"/>
    <property type="match status" value="1"/>
</dbReference>
<feature type="binding site" evidence="16">
    <location>
        <position position="943"/>
    </location>
    <ligand>
        <name>ATP</name>
        <dbReference type="ChEBI" id="CHEBI:30616"/>
    </ligand>
</feature>
<dbReference type="SUPFAM" id="SSF81653">
    <property type="entry name" value="Calcium ATPase, transduction domain A"/>
    <property type="match status" value="1"/>
</dbReference>
<dbReference type="PANTHER" id="PTHR24092:SF218">
    <property type="entry name" value="PHOSPHOLIPID-TRANSPORTING ATPASE"/>
    <property type="match status" value="1"/>
</dbReference>
<proteinExistence type="inferred from homology"/>
<feature type="transmembrane region" description="Helical" evidence="18">
    <location>
        <begin position="296"/>
        <end position="321"/>
    </location>
</feature>
<evidence type="ECO:0000256" key="1">
    <source>
        <dbReference type="ARBA" id="ARBA00001946"/>
    </source>
</evidence>
<dbReference type="FunFam" id="3.40.50.1000:FF:000001">
    <property type="entry name" value="Phospholipid-transporting ATPase IC"/>
    <property type="match status" value="1"/>
</dbReference>
<keyword evidence="10 18" id="KW-1278">Translocase</keyword>
<keyword evidence="6 16" id="KW-0547">Nucleotide-binding</keyword>
<evidence type="ECO:0000256" key="2">
    <source>
        <dbReference type="ARBA" id="ARBA00004477"/>
    </source>
</evidence>
<dbReference type="GO" id="GO:0045332">
    <property type="term" value="P:phospholipid translocation"/>
    <property type="evidence" value="ECO:0007669"/>
    <property type="project" value="TreeGrafter"/>
</dbReference>
<feature type="transmembrane region" description="Helical" evidence="18">
    <location>
        <begin position="67"/>
        <end position="85"/>
    </location>
</feature>
<gene>
    <name evidence="22" type="ORF">MEDL_37285</name>
</gene>
<feature type="transmembrane region" description="Helical" evidence="18">
    <location>
        <begin position="91"/>
        <end position="109"/>
    </location>
</feature>
<evidence type="ECO:0000256" key="10">
    <source>
        <dbReference type="ARBA" id="ARBA00022967"/>
    </source>
</evidence>
<feature type="region of interest" description="Disordered" evidence="19">
    <location>
        <begin position="563"/>
        <end position="623"/>
    </location>
</feature>
<dbReference type="InterPro" id="IPR018303">
    <property type="entry name" value="ATPase_P-typ_P_site"/>
</dbReference>
<dbReference type="FunFam" id="2.70.150.10:FF:000054">
    <property type="entry name" value="Phospholipid-transporting ATPase"/>
    <property type="match status" value="1"/>
</dbReference>
<dbReference type="Gene3D" id="3.40.1110.10">
    <property type="entry name" value="Calcium-transporting ATPase, cytoplasmic domain N"/>
    <property type="match status" value="2"/>
</dbReference>
<dbReference type="Proteomes" id="UP000683360">
    <property type="component" value="Unassembled WGS sequence"/>
</dbReference>
<dbReference type="PRINTS" id="PR00119">
    <property type="entry name" value="CATATPASE"/>
</dbReference>
<feature type="binding site" evidence="16">
    <location>
        <position position="414"/>
    </location>
    <ligand>
        <name>ATP</name>
        <dbReference type="ChEBI" id="CHEBI:30616"/>
    </ligand>
</feature>
<comment type="cofactor">
    <cofactor evidence="1 17">
        <name>Mg(2+)</name>
        <dbReference type="ChEBI" id="CHEBI:18420"/>
    </cofactor>
</comment>
<dbReference type="GO" id="GO:0005886">
    <property type="term" value="C:plasma membrane"/>
    <property type="evidence" value="ECO:0007669"/>
    <property type="project" value="TreeGrafter"/>
</dbReference>
<feature type="binding site" evidence="16">
    <location>
        <position position="712"/>
    </location>
    <ligand>
        <name>ATP</name>
        <dbReference type="ChEBI" id="CHEBI:30616"/>
    </ligand>
</feature>
<evidence type="ECO:0000256" key="4">
    <source>
        <dbReference type="ARBA" id="ARBA00022692"/>
    </source>
</evidence>
<comment type="catalytic activity">
    <reaction evidence="13 18">
        <text>ATP + H2O + phospholipidSide 1 = ADP + phosphate + phospholipidSide 2.</text>
        <dbReference type="EC" id="7.6.2.1"/>
    </reaction>
</comment>
<evidence type="ECO:0000256" key="3">
    <source>
        <dbReference type="ARBA" id="ARBA00008109"/>
    </source>
</evidence>
<feature type="transmembrane region" description="Helical" evidence="18">
    <location>
        <begin position="1030"/>
        <end position="1047"/>
    </location>
</feature>
<keyword evidence="5 17" id="KW-0479">Metal-binding</keyword>
<protein>
    <recommendedName>
        <fullName evidence="18">Phospholipid-transporting ATPase</fullName>
        <ecNumber evidence="18">7.6.2.1</ecNumber>
    </recommendedName>
</protein>
<feature type="transmembrane region" description="Helical" evidence="18">
    <location>
        <begin position="341"/>
        <end position="365"/>
    </location>
</feature>
<dbReference type="GO" id="GO:0140327">
    <property type="term" value="F:flippase activity"/>
    <property type="evidence" value="ECO:0007669"/>
    <property type="project" value="UniProtKB-ARBA"/>
</dbReference>
<feature type="binding site" evidence="16">
    <location>
        <position position="833"/>
    </location>
    <ligand>
        <name>ATP</name>
        <dbReference type="ChEBI" id="CHEBI:30616"/>
    </ligand>
</feature>
<evidence type="ECO:0000259" key="21">
    <source>
        <dbReference type="Pfam" id="PF16212"/>
    </source>
</evidence>
<reference evidence="22" key="1">
    <citation type="submission" date="2021-03" db="EMBL/GenBank/DDBJ databases">
        <authorList>
            <person name="Bekaert M."/>
        </authorList>
    </citation>
    <scope>NUCLEOTIDE SEQUENCE</scope>
</reference>
<feature type="binding site" evidence="17">
    <location>
        <position position="415"/>
    </location>
    <ligand>
        <name>Mg(2+)</name>
        <dbReference type="ChEBI" id="CHEBI:18420"/>
    </ligand>
</feature>
<evidence type="ECO:0000256" key="16">
    <source>
        <dbReference type="PIRSR" id="PIRSR606539-2"/>
    </source>
</evidence>
<dbReference type="InterPro" id="IPR006539">
    <property type="entry name" value="P-type_ATPase_IV"/>
</dbReference>
<evidence type="ECO:0000259" key="20">
    <source>
        <dbReference type="Pfam" id="PF16209"/>
    </source>
</evidence>
<feature type="binding site" evidence="16">
    <location>
        <position position="413"/>
    </location>
    <ligand>
        <name>ATP</name>
        <dbReference type="ChEBI" id="CHEBI:30616"/>
    </ligand>
</feature>
<sequence length="1350" mass="154655">MGNFFDKTNKSGPKTRTVTVNHTQPPDLAPNAKGHPNRTFKSNRIRTTKYSIITFIPKNLFEQFHRFANLYFIFVVCLNWVPQVAAFGKEIAMIPVIFVLLVTAIKDAYEDFRRYKSDKCINHKTCRVYKHHSSDGDERYVKTEWKDIYAGDIVHLSCDEIIPADILLLHSSDRAGLCHVETSNLDGETNLKQRQVVEGIDYQDKFKPEKFCYEVECDLPNAEIYKFTGYIKHGPDRKKKVPLNKDNLLLRGCTIRNTDFIEGMVVYGGHETKAMLNNRSPRYKRSKLERRINRDVIYCVVLLLLMCFLSAIMSAVWLGAFEDSTIVPFIPFESEEWYNPYFQGFVVFFTYIILFQTVIPLALYVSIELVKLGQVFFINYDLDLYYEKCDKRMECRALNITEDLGQIDYIFSDKTGTLTENEMEFKSCTIWGTDYPHAPEFDENIDDSETDSRYSIGTNISKSSSTMENLKIEPGLFREVMTMSLRSLTNVEVTVDSSGGRSTNYNEMEYQKSQKIQDFFLLMAICNTVVVTTHAHEDLMDESGIVHLSPEEEKQEKRLLKLNGKRNGNGNNPHLPPINNISSKVPVDSLKKPIHPPKLTDSWSFANGGSGGRDSPLRTPSEGSLAGSVYSDMAKIRFEAESPDELALVRAAATYGCCLKKRSHGKVTVHLPGEGAEVEFDLLHILSFDSTRKRMSVIVKHPMTKEIILLTKGADSQVLSVLDKKYKENEEYKKIVEDTEDHLYNYALQGLRTLCMAKRILHKKEYKRWKKKFLEAEAAMQDREQKIMDVACDIEKDFELLGATGIEDKLQDGVPETIKKLREAGINVWVLTGDKQETAIEIAHSSQLFDEDQLMIKLNANDKEETEAFLDHELGEIEKDKKQPRPSSARRRMGSTKSLKRCHSKMEYALVVDGKTLAFCLEKSLEKKFLRLTQMCKSVVCCRATPIQKGLVVKLVMDNLKKLSLAIGDGANDVSMIQTADVGVGISGQEGMQAVMASDFAISRFCFLQKLLLVHGHWCYTRLSRFSAFMFYKSLVTVFCIFWYQLYAGWSGAVQFDSIHLMFQHVLYTSLPPIINGILDRDLSAETLLQFPSIYRMGPEDQMYTRKSFFVAAFDSLYQSAILFYLNYLVYTDSVAGVWEFGTTQTVGLILIILFHNAVETFSWIWPQWLITILSFLVYWLFAIVINAIWFSFDHPSNPYWVMQNTMTQPIHFITVVLTLLTCLLPRFVVRVLHRTINPDEIVRAQLWEKEQEMIHLREMEERSLNEKDGNVASCSTSPDIIDKDTNDINGLTNNIPNSNYTRQRDKDTNDINGLTNNIPDSNHTRQRNGDVTFRNGKSHVNSGYEHTEM</sequence>
<evidence type="ECO:0000256" key="8">
    <source>
        <dbReference type="ARBA" id="ARBA00022840"/>
    </source>
</evidence>
<evidence type="ECO:0000256" key="19">
    <source>
        <dbReference type="SAM" id="MobiDB-lite"/>
    </source>
</evidence>
<feature type="compositionally biased region" description="Polar residues" evidence="19">
    <location>
        <begin position="1288"/>
        <end position="1302"/>
    </location>
</feature>
<dbReference type="Pfam" id="PF13246">
    <property type="entry name" value="Cation_ATPase"/>
    <property type="match status" value="1"/>
</dbReference>
<evidence type="ECO:0000256" key="13">
    <source>
        <dbReference type="ARBA" id="ARBA00034036"/>
    </source>
</evidence>
<evidence type="ECO:0000256" key="11">
    <source>
        <dbReference type="ARBA" id="ARBA00022989"/>
    </source>
</evidence>
<evidence type="ECO:0000256" key="12">
    <source>
        <dbReference type="ARBA" id="ARBA00023136"/>
    </source>
</evidence>
<accession>A0A8S3SR72</accession>
<evidence type="ECO:0000256" key="6">
    <source>
        <dbReference type="ARBA" id="ARBA00022741"/>
    </source>
</evidence>
<dbReference type="PROSITE" id="PS00154">
    <property type="entry name" value="ATPASE_E1_E2"/>
    <property type="match status" value="1"/>
</dbReference>
<comment type="catalytic activity">
    <reaction evidence="14">
        <text>a beta-D-glucosyl-(1&lt;-&gt;1')-N-acylsphing-4-enine(out) + ATP + H2O = a beta-D-glucosyl-(1&lt;-&gt;1')-N-acylsphing-4-enine(in) + ADP + phosphate + H(+)</text>
        <dbReference type="Rhea" id="RHEA:66036"/>
        <dbReference type="ChEBI" id="CHEBI:15377"/>
        <dbReference type="ChEBI" id="CHEBI:15378"/>
        <dbReference type="ChEBI" id="CHEBI:22801"/>
        <dbReference type="ChEBI" id="CHEBI:30616"/>
        <dbReference type="ChEBI" id="CHEBI:43474"/>
        <dbReference type="ChEBI" id="CHEBI:456216"/>
    </reaction>
    <physiologicalReaction direction="left-to-right" evidence="14">
        <dbReference type="Rhea" id="RHEA:66037"/>
    </physiologicalReaction>
</comment>
<dbReference type="PANTHER" id="PTHR24092">
    <property type="entry name" value="PROBABLE PHOSPHOLIPID-TRANSPORTING ATPASE"/>
    <property type="match status" value="1"/>
</dbReference>
<dbReference type="InterPro" id="IPR023299">
    <property type="entry name" value="ATPase_P-typ_cyto_dom_N"/>
</dbReference>
<feature type="binding site" evidence="17">
    <location>
        <position position="969"/>
    </location>
    <ligand>
        <name>Mg(2+)</name>
        <dbReference type="ChEBI" id="CHEBI:18420"/>
    </ligand>
</feature>
<feature type="compositionally biased region" description="Polar residues" evidence="19">
    <location>
        <begin position="10"/>
        <end position="24"/>
    </location>
</feature>
<dbReference type="InterPro" id="IPR036412">
    <property type="entry name" value="HAD-like_sf"/>
</dbReference>
<feature type="compositionally biased region" description="Polar residues" evidence="19">
    <location>
        <begin position="1311"/>
        <end position="1322"/>
    </location>
</feature>
<evidence type="ECO:0000256" key="14">
    <source>
        <dbReference type="ARBA" id="ARBA00050913"/>
    </source>
</evidence>
<keyword evidence="12 18" id="KW-0472">Membrane</keyword>
<dbReference type="FunFam" id="3.40.50.1000:FF:000023">
    <property type="entry name" value="Phospholipid-transporting ATPase"/>
    <property type="match status" value="1"/>
</dbReference>
<organism evidence="22 23">
    <name type="scientific">Mytilus edulis</name>
    <name type="common">Blue mussel</name>
    <dbReference type="NCBI Taxonomy" id="6550"/>
    <lineage>
        <taxon>Eukaryota</taxon>
        <taxon>Metazoa</taxon>
        <taxon>Spiralia</taxon>
        <taxon>Lophotrochozoa</taxon>
        <taxon>Mollusca</taxon>
        <taxon>Bivalvia</taxon>
        <taxon>Autobranchia</taxon>
        <taxon>Pteriomorphia</taxon>
        <taxon>Mytilida</taxon>
        <taxon>Mytiloidea</taxon>
        <taxon>Mytilidae</taxon>
        <taxon>Mytilinae</taxon>
        <taxon>Mytilus</taxon>
    </lineage>
</organism>
<feature type="binding site" evidence="16">
    <location>
        <position position="949"/>
    </location>
    <ligand>
        <name>ATP</name>
        <dbReference type="ChEBI" id="CHEBI:30616"/>
    </ligand>
</feature>
<dbReference type="EMBL" id="CAJPWZ010001795">
    <property type="protein sequence ID" value="CAG2224065.1"/>
    <property type="molecule type" value="Genomic_DNA"/>
</dbReference>
<dbReference type="GO" id="GO:0016887">
    <property type="term" value="F:ATP hydrolysis activity"/>
    <property type="evidence" value="ECO:0007669"/>
    <property type="project" value="InterPro"/>
</dbReference>
<feature type="transmembrane region" description="Helical" evidence="18">
    <location>
        <begin position="1109"/>
        <end position="1130"/>
    </location>
</feature>
<feature type="region of interest" description="Disordered" evidence="19">
    <location>
        <begin position="877"/>
        <end position="897"/>
    </location>
</feature>
<feature type="compositionally biased region" description="Basic residues" evidence="19">
    <location>
        <begin position="884"/>
        <end position="897"/>
    </location>
</feature>
<dbReference type="EC" id="7.6.2.1" evidence="18"/>
<comment type="subcellular location">
    <subcellularLocation>
        <location evidence="2">Endoplasmic reticulum membrane</location>
        <topology evidence="2">Multi-pass membrane protein</topology>
    </subcellularLocation>
    <subcellularLocation>
        <location evidence="18">Membrane</location>
        <topology evidence="18">Multi-pass membrane protein</topology>
    </subcellularLocation>
</comment>
<evidence type="ECO:0000256" key="7">
    <source>
        <dbReference type="ARBA" id="ARBA00022824"/>
    </source>
</evidence>
<dbReference type="GO" id="GO:0005789">
    <property type="term" value="C:endoplasmic reticulum membrane"/>
    <property type="evidence" value="ECO:0007669"/>
    <property type="project" value="UniProtKB-SubCell"/>
</dbReference>
<evidence type="ECO:0000256" key="5">
    <source>
        <dbReference type="ARBA" id="ARBA00022723"/>
    </source>
</evidence>
<feature type="binding site" evidence="16">
    <location>
        <position position="645"/>
    </location>
    <ligand>
        <name>ATP</name>
        <dbReference type="ChEBI" id="CHEBI:30616"/>
    </ligand>
</feature>
<dbReference type="CDD" id="cd02073">
    <property type="entry name" value="P-type_ATPase_APLT_Dnf-like"/>
    <property type="match status" value="1"/>
</dbReference>
<feature type="binding site" evidence="17">
    <location>
        <position position="413"/>
    </location>
    <ligand>
        <name>Mg(2+)</name>
        <dbReference type="ChEBI" id="CHEBI:18420"/>
    </ligand>
</feature>
<dbReference type="NCBIfam" id="TIGR01652">
    <property type="entry name" value="ATPase-Plipid"/>
    <property type="match status" value="2"/>
</dbReference>
<dbReference type="SFLD" id="SFLDF00027">
    <property type="entry name" value="p-type_atpase"/>
    <property type="match status" value="1"/>
</dbReference>
<dbReference type="Pfam" id="PF16212">
    <property type="entry name" value="PhoLip_ATPase_C"/>
    <property type="match status" value="1"/>
</dbReference>
<feature type="transmembrane region" description="Helical" evidence="18">
    <location>
        <begin position="1136"/>
        <end position="1157"/>
    </location>
</feature>
<keyword evidence="4 18" id="KW-0812">Transmembrane</keyword>
<dbReference type="InterPro" id="IPR023298">
    <property type="entry name" value="ATPase_P-typ_TM_dom_sf"/>
</dbReference>
<dbReference type="NCBIfam" id="TIGR01494">
    <property type="entry name" value="ATPase_P-type"/>
    <property type="match status" value="2"/>
</dbReference>
<feature type="transmembrane region" description="Helical" evidence="18">
    <location>
        <begin position="1211"/>
        <end position="1230"/>
    </location>
</feature>
<dbReference type="Gene3D" id="3.40.50.1000">
    <property type="entry name" value="HAD superfamily/HAD-like"/>
    <property type="match status" value="2"/>
</dbReference>
<feature type="binding site" evidence="16">
    <location>
        <position position="752"/>
    </location>
    <ligand>
        <name>ATP</name>
        <dbReference type="ChEBI" id="CHEBI:30616"/>
    </ligand>
</feature>
<feature type="region of interest" description="Disordered" evidence="19">
    <location>
        <begin position="1268"/>
        <end position="1329"/>
    </location>
</feature>
<dbReference type="OrthoDB" id="377733at2759"/>
<dbReference type="SFLD" id="SFLDG00002">
    <property type="entry name" value="C1.7:_P-type_atpase_like"/>
    <property type="match status" value="1"/>
</dbReference>
<evidence type="ECO:0000313" key="23">
    <source>
        <dbReference type="Proteomes" id="UP000683360"/>
    </source>
</evidence>
<dbReference type="SUPFAM" id="SSF56784">
    <property type="entry name" value="HAD-like"/>
    <property type="match status" value="1"/>
</dbReference>
<dbReference type="InterPro" id="IPR001757">
    <property type="entry name" value="P_typ_ATPase"/>
</dbReference>
<feature type="binding site" evidence="16">
    <location>
        <position position="688"/>
    </location>
    <ligand>
        <name>ATP</name>
        <dbReference type="ChEBI" id="CHEBI:30616"/>
    </ligand>
</feature>
<feature type="binding site" evidence="16">
    <location>
        <position position="972"/>
    </location>
    <ligand>
        <name>ATP</name>
        <dbReference type="ChEBI" id="CHEBI:30616"/>
    </ligand>
</feature>
<feature type="active site" description="4-aspartylphosphate intermediate" evidence="15">
    <location>
        <position position="413"/>
    </location>
</feature>
<evidence type="ECO:0000256" key="17">
    <source>
        <dbReference type="PIRSR" id="PIRSR606539-3"/>
    </source>
</evidence>
<keyword evidence="9 17" id="KW-0460">Magnesium</keyword>
<dbReference type="InterPro" id="IPR008250">
    <property type="entry name" value="ATPase_P-typ_transduc_dom_A_sf"/>
</dbReference>
<dbReference type="FunFam" id="3.40.1110.10:FF:000009">
    <property type="entry name" value="Phospholipid-transporting ATPase"/>
    <property type="match status" value="1"/>
</dbReference>
<feature type="binding site" evidence="17">
    <location>
        <position position="973"/>
    </location>
    <ligand>
        <name>Mg(2+)</name>
        <dbReference type="ChEBI" id="CHEBI:18420"/>
    </ligand>
</feature>
<comment type="caution">
    <text evidence="22">The sequence shown here is derived from an EMBL/GenBank/DDBJ whole genome shotgun (WGS) entry which is preliminary data.</text>
</comment>